<evidence type="ECO:0000313" key="1">
    <source>
        <dbReference type="EMBL" id="MFH4983421.1"/>
    </source>
</evidence>
<dbReference type="Proteomes" id="UP001608902">
    <property type="component" value="Unassembled WGS sequence"/>
</dbReference>
<keyword evidence="2" id="KW-1185">Reference proteome</keyword>
<dbReference type="EMBL" id="JBGFUD010012215">
    <property type="protein sequence ID" value="MFH4983421.1"/>
    <property type="molecule type" value="Genomic_DNA"/>
</dbReference>
<name>A0ABD6EU89_9BILA</name>
<dbReference type="AlphaFoldDB" id="A0ABD6EU89"/>
<sequence>MKFGCSETSKKISYLLHVDNCSYSCSDAEARVLNEFFCLSHLRRIFGADRFDVAFEFQPSLFVSLLDEHVVFEVITDILLKVTYASIIYKEIYCITECDVIKWNKTIVHHYAI</sequence>
<organism evidence="1 2">
    <name type="scientific">Gnathostoma spinigerum</name>
    <dbReference type="NCBI Taxonomy" id="75299"/>
    <lineage>
        <taxon>Eukaryota</taxon>
        <taxon>Metazoa</taxon>
        <taxon>Ecdysozoa</taxon>
        <taxon>Nematoda</taxon>
        <taxon>Chromadorea</taxon>
        <taxon>Rhabditida</taxon>
        <taxon>Spirurina</taxon>
        <taxon>Gnathostomatomorpha</taxon>
        <taxon>Gnathostomatoidea</taxon>
        <taxon>Gnathostomatidae</taxon>
        <taxon>Gnathostoma</taxon>
    </lineage>
</organism>
<proteinExistence type="predicted"/>
<gene>
    <name evidence="1" type="ORF">AB6A40_010130</name>
</gene>
<reference evidence="1 2" key="1">
    <citation type="submission" date="2024-08" db="EMBL/GenBank/DDBJ databases">
        <title>Gnathostoma spinigerum genome.</title>
        <authorList>
            <person name="Gonzalez-Bertolin B."/>
            <person name="Monzon S."/>
            <person name="Zaballos A."/>
            <person name="Jimenez P."/>
            <person name="Dekumyoy P."/>
            <person name="Varona S."/>
            <person name="Cuesta I."/>
            <person name="Sumanam S."/>
            <person name="Adisakwattana P."/>
            <person name="Gasser R.B."/>
            <person name="Hernandez-Gonzalez A."/>
            <person name="Young N.D."/>
            <person name="Perteguer M.J."/>
        </authorList>
    </citation>
    <scope>NUCLEOTIDE SEQUENCE [LARGE SCALE GENOMIC DNA]</scope>
    <source>
        <strain evidence="1">AL3</strain>
        <tissue evidence="1">Liver</tissue>
    </source>
</reference>
<comment type="caution">
    <text evidence="1">The sequence shown here is derived from an EMBL/GenBank/DDBJ whole genome shotgun (WGS) entry which is preliminary data.</text>
</comment>
<protein>
    <submittedName>
        <fullName evidence="1">Uncharacterized protein</fullName>
    </submittedName>
</protein>
<accession>A0ABD6EU89</accession>
<evidence type="ECO:0000313" key="2">
    <source>
        <dbReference type="Proteomes" id="UP001608902"/>
    </source>
</evidence>